<dbReference type="Gene3D" id="3.30.1300.10">
    <property type="entry name" value="Pantoate-beta-alanine ligase, C-terminal domain"/>
    <property type="match status" value="1"/>
</dbReference>
<comment type="function">
    <text evidence="8">Catalyzes the condensation of pantoate with beta-alanine in an ATP-dependent reaction via a pantoyl-adenylate intermediate.</text>
</comment>
<feature type="binding site" evidence="8">
    <location>
        <begin position="184"/>
        <end position="187"/>
    </location>
    <ligand>
        <name>ATP</name>
        <dbReference type="ChEBI" id="CHEBI:30616"/>
    </ligand>
</feature>
<keyword evidence="8" id="KW-0963">Cytoplasm</keyword>
<dbReference type="GO" id="GO:0005829">
    <property type="term" value="C:cytosol"/>
    <property type="evidence" value="ECO:0007669"/>
    <property type="project" value="TreeGrafter"/>
</dbReference>
<protein>
    <recommendedName>
        <fullName evidence="8">Pantothenate synthetase</fullName>
        <shortName evidence="8">PS</shortName>
        <ecNumber evidence="8">6.3.2.1</ecNumber>
    </recommendedName>
    <alternativeName>
        <fullName evidence="8">Pantoate--beta-alanine ligase</fullName>
    </alternativeName>
    <alternativeName>
        <fullName evidence="8">Pantoate-activating enzyme</fullName>
    </alternativeName>
</protein>
<dbReference type="EMBL" id="AKKV01000020">
    <property type="protein sequence ID" value="EIT86618.1"/>
    <property type="molecule type" value="Genomic_DNA"/>
</dbReference>
<evidence type="ECO:0000256" key="6">
    <source>
        <dbReference type="ARBA" id="ARBA00022840"/>
    </source>
</evidence>
<keyword evidence="10" id="KW-1185">Reference proteome</keyword>
<dbReference type="GO" id="GO:0004592">
    <property type="term" value="F:pantoate-beta-alanine ligase activity"/>
    <property type="evidence" value="ECO:0007669"/>
    <property type="project" value="UniProtKB-UniRule"/>
</dbReference>
<keyword evidence="5 8" id="KW-0547">Nucleotide-binding</keyword>
<dbReference type="NCBIfam" id="TIGR00018">
    <property type="entry name" value="panC"/>
    <property type="match status" value="1"/>
</dbReference>
<dbReference type="InterPro" id="IPR003721">
    <property type="entry name" value="Pantoate_ligase"/>
</dbReference>
<keyword evidence="4 8" id="KW-0566">Pantothenate biosynthesis</keyword>
<evidence type="ECO:0000256" key="1">
    <source>
        <dbReference type="ARBA" id="ARBA00004990"/>
    </source>
</evidence>
<keyword evidence="3 8" id="KW-0436">Ligase</keyword>
<dbReference type="Gene3D" id="3.40.50.620">
    <property type="entry name" value="HUPs"/>
    <property type="match status" value="1"/>
</dbReference>
<dbReference type="eggNOG" id="COG0414">
    <property type="taxonomic scope" value="Bacteria"/>
</dbReference>
<dbReference type="InterPro" id="IPR004821">
    <property type="entry name" value="Cyt_trans-like"/>
</dbReference>
<organism evidence="9 10">
    <name type="scientific">Fictibacillus macauensis ZFHKF-1</name>
    <dbReference type="NCBI Taxonomy" id="1196324"/>
    <lineage>
        <taxon>Bacteria</taxon>
        <taxon>Bacillati</taxon>
        <taxon>Bacillota</taxon>
        <taxon>Bacilli</taxon>
        <taxon>Bacillales</taxon>
        <taxon>Fictibacillaceae</taxon>
        <taxon>Fictibacillus</taxon>
    </lineage>
</organism>
<evidence type="ECO:0000313" key="10">
    <source>
        <dbReference type="Proteomes" id="UP000004080"/>
    </source>
</evidence>
<evidence type="ECO:0000256" key="2">
    <source>
        <dbReference type="ARBA" id="ARBA00009256"/>
    </source>
</evidence>
<comment type="caution">
    <text evidence="9">The sequence shown here is derived from an EMBL/GenBank/DDBJ whole genome shotgun (WGS) entry which is preliminary data.</text>
</comment>
<dbReference type="SUPFAM" id="SSF52374">
    <property type="entry name" value="Nucleotidylyl transferase"/>
    <property type="match status" value="1"/>
</dbReference>
<evidence type="ECO:0000256" key="5">
    <source>
        <dbReference type="ARBA" id="ARBA00022741"/>
    </source>
</evidence>
<feature type="binding site" evidence="8">
    <location>
        <begin position="30"/>
        <end position="37"/>
    </location>
    <ligand>
        <name>ATP</name>
        <dbReference type="ChEBI" id="CHEBI:30616"/>
    </ligand>
</feature>
<evidence type="ECO:0000256" key="8">
    <source>
        <dbReference type="HAMAP-Rule" id="MF_00158"/>
    </source>
</evidence>
<dbReference type="InterPro" id="IPR042176">
    <property type="entry name" value="Pantoate_ligase_C"/>
</dbReference>
<dbReference type="GO" id="GO:0005524">
    <property type="term" value="F:ATP binding"/>
    <property type="evidence" value="ECO:0007669"/>
    <property type="project" value="UniProtKB-KW"/>
</dbReference>
<comment type="miscellaneous">
    <text evidence="8">The reaction proceeds by a bi uni uni bi ping pong mechanism.</text>
</comment>
<comment type="subunit">
    <text evidence="8">Homodimer.</text>
</comment>
<comment type="similarity">
    <text evidence="2 8">Belongs to the pantothenate synthetase family.</text>
</comment>
<dbReference type="HAMAP" id="MF_00158">
    <property type="entry name" value="PanC"/>
    <property type="match status" value="1"/>
</dbReference>
<evidence type="ECO:0000313" key="9">
    <source>
        <dbReference type="EMBL" id="EIT86618.1"/>
    </source>
</evidence>
<dbReference type="PANTHER" id="PTHR21299">
    <property type="entry name" value="CYTIDYLATE KINASE/PANTOATE-BETA-ALANINE LIGASE"/>
    <property type="match status" value="1"/>
</dbReference>
<feature type="binding site" evidence="8">
    <location>
        <position position="176"/>
    </location>
    <ligand>
        <name>ATP</name>
        <dbReference type="ChEBI" id="CHEBI:30616"/>
    </ligand>
</feature>
<dbReference type="Pfam" id="PF02569">
    <property type="entry name" value="Pantoate_ligase"/>
    <property type="match status" value="1"/>
</dbReference>
<accession>I8UIG9</accession>
<dbReference type="AlphaFoldDB" id="I8UIG9"/>
<evidence type="ECO:0000256" key="4">
    <source>
        <dbReference type="ARBA" id="ARBA00022655"/>
    </source>
</evidence>
<proteinExistence type="inferred from homology"/>
<dbReference type="PANTHER" id="PTHR21299:SF1">
    <property type="entry name" value="PANTOATE--BETA-ALANINE LIGASE"/>
    <property type="match status" value="1"/>
</dbReference>
<dbReference type="RefSeq" id="WP_007200813.1">
    <property type="nucleotide sequence ID" value="NZ_AKKV01000020.1"/>
</dbReference>
<name>I8UIG9_9BACL</name>
<dbReference type="FunFam" id="3.40.50.620:FF:000013">
    <property type="entry name" value="Pantothenate synthetase"/>
    <property type="match status" value="1"/>
</dbReference>
<dbReference type="GO" id="GO:0015940">
    <property type="term" value="P:pantothenate biosynthetic process"/>
    <property type="evidence" value="ECO:0007669"/>
    <property type="project" value="UniProtKB-UniRule"/>
</dbReference>
<feature type="binding site" evidence="8">
    <location>
        <begin position="147"/>
        <end position="150"/>
    </location>
    <ligand>
        <name>ATP</name>
        <dbReference type="ChEBI" id="CHEBI:30616"/>
    </ligand>
</feature>
<comment type="catalytic activity">
    <reaction evidence="7 8">
        <text>(R)-pantoate + beta-alanine + ATP = (R)-pantothenate + AMP + diphosphate + H(+)</text>
        <dbReference type="Rhea" id="RHEA:10912"/>
        <dbReference type="ChEBI" id="CHEBI:15378"/>
        <dbReference type="ChEBI" id="CHEBI:15980"/>
        <dbReference type="ChEBI" id="CHEBI:29032"/>
        <dbReference type="ChEBI" id="CHEBI:30616"/>
        <dbReference type="ChEBI" id="CHEBI:33019"/>
        <dbReference type="ChEBI" id="CHEBI:57966"/>
        <dbReference type="ChEBI" id="CHEBI:456215"/>
        <dbReference type="EC" id="6.3.2.1"/>
    </reaction>
</comment>
<comment type="pathway">
    <text evidence="1 8">Cofactor biosynthesis; (R)-pantothenate biosynthesis; (R)-pantothenate from (R)-pantoate and beta-alanine: step 1/1.</text>
</comment>
<dbReference type="PATRIC" id="fig|1196324.3.peg.722"/>
<dbReference type="UniPathway" id="UPA00028">
    <property type="reaction ID" value="UER00005"/>
</dbReference>
<keyword evidence="6 8" id="KW-0067">ATP-binding</keyword>
<evidence type="ECO:0000256" key="7">
    <source>
        <dbReference type="ARBA" id="ARBA00048258"/>
    </source>
</evidence>
<dbReference type="STRING" id="1196324.A374_03569"/>
<feature type="active site" description="Proton donor" evidence="8">
    <location>
        <position position="37"/>
    </location>
</feature>
<feature type="binding site" evidence="8">
    <location>
        <position position="61"/>
    </location>
    <ligand>
        <name>beta-alanine</name>
        <dbReference type="ChEBI" id="CHEBI:57966"/>
    </ligand>
</feature>
<reference evidence="9 10" key="1">
    <citation type="journal article" date="2012" name="J. Bacteriol.">
        <title>Genome of Bacillus macauensis ZFHKF-1, a Long-Chain-Forming Bacterium.</title>
        <authorList>
            <person name="Cai L."/>
            <person name="Zhang T."/>
        </authorList>
    </citation>
    <scope>NUCLEOTIDE SEQUENCE [LARGE SCALE GENOMIC DNA]</scope>
    <source>
        <strain evidence="9 10">ZFHKF-1</strain>
    </source>
</reference>
<evidence type="ECO:0000256" key="3">
    <source>
        <dbReference type="ARBA" id="ARBA00022598"/>
    </source>
</evidence>
<dbReference type="NCBIfam" id="TIGR00125">
    <property type="entry name" value="cyt_tran_rel"/>
    <property type="match status" value="1"/>
</dbReference>
<dbReference type="OrthoDB" id="9773087at2"/>
<dbReference type="InterPro" id="IPR014729">
    <property type="entry name" value="Rossmann-like_a/b/a_fold"/>
</dbReference>
<dbReference type="CDD" id="cd00560">
    <property type="entry name" value="PanC"/>
    <property type="match status" value="1"/>
</dbReference>
<dbReference type="EC" id="6.3.2.1" evidence="8"/>
<sequence length="291" mass="32622">MNIVTTIAEVKQRTEEARNQGKTIGFVPTMGFLHEGHASLMKRARQECDFVVVSIFVNPLQFGPNEDFERYPRDEQRDRALAQDMGVDLLFCPTVEEMYPRASSVTVNVHKRVDVLCGKSRVGHFDGVATVLVKLFNIVGAHRVYFGSKDAQQAAVVQGLIEDFNIPVTLALCETVREQDGLAKSSRNVYLSQQERDQASLLYATLTQAATRLQAGENVQTIAAMVEAEIRNQTSGTLDYFEILSYPSLEQNINHDERVILAIAVQFSKARLIDNLIVSRQDQKEEGIHHV</sequence>
<comment type="subcellular location">
    <subcellularLocation>
        <location evidence="8">Cytoplasm</location>
    </subcellularLocation>
</comment>
<feature type="binding site" evidence="8">
    <location>
        <position position="153"/>
    </location>
    <ligand>
        <name>(R)-pantoate</name>
        <dbReference type="ChEBI" id="CHEBI:15980"/>
    </ligand>
</feature>
<feature type="binding site" evidence="8">
    <location>
        <position position="61"/>
    </location>
    <ligand>
        <name>(R)-pantoate</name>
        <dbReference type="ChEBI" id="CHEBI:15980"/>
    </ligand>
</feature>
<gene>
    <name evidence="8 9" type="primary">panC</name>
    <name evidence="9" type="ORF">A374_03569</name>
</gene>
<dbReference type="Proteomes" id="UP000004080">
    <property type="component" value="Unassembled WGS sequence"/>
</dbReference>